<feature type="domain" description="Tc1-like transposase DDE" evidence="1">
    <location>
        <begin position="30"/>
        <end position="171"/>
    </location>
</feature>
<comment type="caution">
    <text evidence="2">The sequence shown here is derived from an EMBL/GenBank/DDBJ whole genome shotgun (WGS) entry which is preliminary data.</text>
</comment>
<evidence type="ECO:0000259" key="1">
    <source>
        <dbReference type="Pfam" id="PF13358"/>
    </source>
</evidence>
<reference evidence="2" key="1">
    <citation type="submission" date="2022-11" db="EMBL/GenBank/DDBJ databases">
        <authorList>
            <person name="Morgan W.R."/>
            <person name="Tartar A."/>
        </authorList>
    </citation>
    <scope>NUCLEOTIDE SEQUENCE</scope>
    <source>
        <strain evidence="2">ARSEF 373</strain>
    </source>
</reference>
<dbReference type="PANTHER" id="PTHR23022:SF129">
    <property type="entry name" value="TRANSPOSABLE ELEMENT TC3 TRANSPOSASE"/>
    <property type="match status" value="1"/>
</dbReference>
<dbReference type="InterPro" id="IPR036397">
    <property type="entry name" value="RNaseH_sf"/>
</dbReference>
<dbReference type="Gene3D" id="3.30.420.10">
    <property type="entry name" value="Ribonuclease H-like superfamily/Ribonuclease H"/>
    <property type="match status" value="1"/>
</dbReference>
<dbReference type="InterPro" id="IPR038717">
    <property type="entry name" value="Tc1-like_DDE_dom"/>
</dbReference>
<reference evidence="2" key="2">
    <citation type="journal article" date="2023" name="Microbiol Resour">
        <title>Decontamination and Annotation of the Draft Genome Sequence of the Oomycete Lagenidium giganteum ARSEF 373.</title>
        <authorList>
            <person name="Morgan W.R."/>
            <person name="Tartar A."/>
        </authorList>
    </citation>
    <scope>NUCLEOTIDE SEQUENCE</scope>
    <source>
        <strain evidence="2">ARSEF 373</strain>
    </source>
</reference>
<dbReference type="AlphaFoldDB" id="A0AAV2YNI4"/>
<organism evidence="2 3">
    <name type="scientific">Lagenidium giganteum</name>
    <dbReference type="NCBI Taxonomy" id="4803"/>
    <lineage>
        <taxon>Eukaryota</taxon>
        <taxon>Sar</taxon>
        <taxon>Stramenopiles</taxon>
        <taxon>Oomycota</taxon>
        <taxon>Peronosporomycetes</taxon>
        <taxon>Pythiales</taxon>
        <taxon>Pythiaceae</taxon>
    </lineage>
</organism>
<proteinExistence type="predicted"/>
<dbReference type="EMBL" id="DAKRPA010000228">
    <property type="protein sequence ID" value="DAZ94888.1"/>
    <property type="molecule type" value="Genomic_DNA"/>
</dbReference>
<evidence type="ECO:0000313" key="3">
    <source>
        <dbReference type="Proteomes" id="UP001146120"/>
    </source>
</evidence>
<protein>
    <recommendedName>
        <fullName evidence="1">Tc1-like transposase DDE domain-containing protein</fullName>
    </recommendedName>
</protein>
<gene>
    <name evidence="2" type="ORF">N0F65_008032</name>
</gene>
<dbReference type="InterPro" id="IPR052338">
    <property type="entry name" value="Transposase_5"/>
</dbReference>
<dbReference type="Pfam" id="PF13358">
    <property type="entry name" value="DDE_3"/>
    <property type="match status" value="1"/>
</dbReference>
<name>A0AAV2YNI4_9STRA</name>
<keyword evidence="3" id="KW-1185">Reference proteome</keyword>
<evidence type="ECO:0000313" key="2">
    <source>
        <dbReference type="EMBL" id="DAZ94888.1"/>
    </source>
</evidence>
<dbReference type="GO" id="GO:0003676">
    <property type="term" value="F:nucleic acid binding"/>
    <property type="evidence" value="ECO:0007669"/>
    <property type="project" value="InterPro"/>
</dbReference>
<sequence>MAPKLTKAQKDARLKFVSQRITDNDFWSYVLFYDVRKINLDGPDGFRYYWHDLRRDEQVFSKRAAHGNSELVFVSGRQDSTAYIQRLSQHLISNVEILREKYPEKPVGFQQDGCSYHTSRATKAWFADMEVDVMDWSSNSPDLNPIENVWGKLVRHVYEGGRQFDSVNKLRTQIKLSWKEITQDYVDQLIESTPRRLVAVVVVAARGGSVDY</sequence>
<dbReference type="Proteomes" id="UP001146120">
    <property type="component" value="Unassembled WGS sequence"/>
</dbReference>
<dbReference type="PANTHER" id="PTHR23022">
    <property type="entry name" value="TRANSPOSABLE ELEMENT-RELATED"/>
    <property type="match status" value="1"/>
</dbReference>
<accession>A0AAV2YNI4</accession>